<organism evidence="2 3">
    <name type="scientific">Rhodonellum ikkaensis</name>
    <dbReference type="NCBI Taxonomy" id="336829"/>
    <lineage>
        <taxon>Bacteria</taxon>
        <taxon>Pseudomonadati</taxon>
        <taxon>Bacteroidota</taxon>
        <taxon>Cytophagia</taxon>
        <taxon>Cytophagales</taxon>
        <taxon>Cytophagaceae</taxon>
        <taxon>Rhodonellum</taxon>
    </lineage>
</organism>
<evidence type="ECO:0000259" key="1">
    <source>
        <dbReference type="Pfam" id="PF13590"/>
    </source>
</evidence>
<dbReference type="InterPro" id="IPR025411">
    <property type="entry name" value="DUF4136"/>
</dbReference>
<dbReference type="Proteomes" id="UP000199663">
    <property type="component" value="Unassembled WGS sequence"/>
</dbReference>
<accession>A0A1H3RQ66</accession>
<comment type="caution">
    <text evidence="2">The sequence shown here is derived from an EMBL/GenBank/DDBJ whole genome shotgun (WGS) entry which is preliminary data.</text>
</comment>
<name>A0A1H3RQ66_9BACT</name>
<proteinExistence type="predicted"/>
<feature type="domain" description="DUF4136" evidence="1">
    <location>
        <begin position="34"/>
        <end position="181"/>
    </location>
</feature>
<evidence type="ECO:0000313" key="3">
    <source>
        <dbReference type="Proteomes" id="UP000199663"/>
    </source>
</evidence>
<sequence length="195" mass="23194">MKINLLNPYFALIIFVCMGCSSIEIFKENTEIAPYKAYTSFVLINKEIGMKGFDDDLLDAQVSHDLQEQLEAIGMKYERTNPDLVIRYASNEDLRQKEIYQNRYPMWGWRVWDPWMFDPRMNNRFNTVTTKDYELIQLIVDYIDPKEDKILMRLTAVSESNSPKEKRKRLSKSVSQIVKTYQEHLDTYLPELRDK</sequence>
<gene>
    <name evidence="2" type="ORF">SAMN05444412_10939</name>
</gene>
<dbReference type="RefSeq" id="WP_019598467.1">
    <property type="nucleotide sequence ID" value="NZ_FNQC01000009.1"/>
</dbReference>
<dbReference type="Gene3D" id="3.30.160.670">
    <property type="match status" value="1"/>
</dbReference>
<reference evidence="2 3" key="1">
    <citation type="submission" date="2016-10" db="EMBL/GenBank/DDBJ databases">
        <authorList>
            <person name="Varghese N."/>
            <person name="Submissions S."/>
        </authorList>
    </citation>
    <scope>NUCLEOTIDE SEQUENCE [LARGE SCALE GENOMIC DNA]</scope>
    <source>
        <strain evidence="2 3">DSM 17997</strain>
    </source>
</reference>
<dbReference type="Pfam" id="PF13590">
    <property type="entry name" value="DUF4136"/>
    <property type="match status" value="1"/>
</dbReference>
<protein>
    <recommendedName>
        <fullName evidence="1">DUF4136 domain-containing protein</fullName>
    </recommendedName>
</protein>
<keyword evidence="3" id="KW-1185">Reference proteome</keyword>
<dbReference type="EMBL" id="FNQC01000009">
    <property type="protein sequence ID" value="SDZ27846.1"/>
    <property type="molecule type" value="Genomic_DNA"/>
</dbReference>
<evidence type="ECO:0000313" key="2">
    <source>
        <dbReference type="EMBL" id="SDZ27846.1"/>
    </source>
</evidence>